<dbReference type="InterPro" id="IPR019320">
    <property type="entry name" value="BORCS8"/>
</dbReference>
<evidence type="ECO:0000256" key="4">
    <source>
        <dbReference type="ARBA" id="ARBA00023228"/>
    </source>
</evidence>
<evidence type="ECO:0000256" key="3">
    <source>
        <dbReference type="ARBA" id="ARBA00023136"/>
    </source>
</evidence>
<comment type="similarity">
    <text evidence="2">Belongs to the BORCS8 family.</text>
</comment>
<keyword evidence="4" id="KW-0458">Lysosome</keyword>
<proteinExistence type="inferred from homology"/>
<organism evidence="6">
    <name type="scientific">Absidia glauca</name>
    <name type="common">Pin mould</name>
    <dbReference type="NCBI Taxonomy" id="4829"/>
    <lineage>
        <taxon>Eukaryota</taxon>
        <taxon>Fungi</taxon>
        <taxon>Fungi incertae sedis</taxon>
        <taxon>Mucoromycota</taxon>
        <taxon>Mucoromycotina</taxon>
        <taxon>Mucoromycetes</taxon>
        <taxon>Mucorales</taxon>
        <taxon>Cunninghamellaceae</taxon>
        <taxon>Absidia</taxon>
    </lineage>
</organism>
<reference evidence="6" key="1">
    <citation type="submission" date="2016-04" db="EMBL/GenBank/DDBJ databases">
        <authorList>
            <person name="Evans L.H."/>
            <person name="Alamgir A."/>
            <person name="Owens N."/>
            <person name="Weber N.D."/>
            <person name="Virtaneva K."/>
            <person name="Barbian K."/>
            <person name="Babar A."/>
            <person name="Rosenke K."/>
        </authorList>
    </citation>
    <scope>NUCLEOTIDE SEQUENCE [LARGE SCALE GENOMIC DNA]</scope>
    <source>
        <strain evidence="6">CBS 101.48</strain>
    </source>
</reference>
<keyword evidence="3" id="KW-0472">Membrane</keyword>
<evidence type="ECO:0000313" key="6">
    <source>
        <dbReference type="EMBL" id="SAM06371.1"/>
    </source>
</evidence>
<feature type="compositionally biased region" description="Low complexity" evidence="5">
    <location>
        <begin position="17"/>
        <end position="30"/>
    </location>
</feature>
<sequence length="186" mass="20523">MAKESTPSISEERIVPSSSQTSIKTTTTSTAATGWIDSTSFSNVSFDQLSSYASSYARRASNSSLSLLNVASVLPSLKSEDAEQKLVERIQKVERGSFKTLQLALNDSSQGLARINDHIHRRVPQLVDQRQQLDALSEQVTTSNSDLKDACDMVTSMERIESFVHMADMIQSSLKLVGSHKTRHCR</sequence>
<dbReference type="InParanoid" id="A0A163K9L2"/>
<dbReference type="AlphaFoldDB" id="A0A163K9L2"/>
<dbReference type="Proteomes" id="UP000078561">
    <property type="component" value="Unassembled WGS sequence"/>
</dbReference>
<gene>
    <name evidence="6" type="primary">ABSGL_12260.1 scaffold 12745</name>
</gene>
<feature type="region of interest" description="Disordered" evidence="5">
    <location>
        <begin position="1"/>
        <end position="30"/>
    </location>
</feature>
<keyword evidence="7" id="KW-1185">Reference proteome</keyword>
<dbReference type="OrthoDB" id="10044187at2759"/>
<evidence type="ECO:0000256" key="2">
    <source>
        <dbReference type="ARBA" id="ARBA00010463"/>
    </source>
</evidence>
<dbReference type="PANTHER" id="PTHR21146:SF0">
    <property type="entry name" value="BLOC-1-RELATED COMPLEX SUBUNIT 8"/>
    <property type="match status" value="1"/>
</dbReference>
<accession>A0A163K9L2</accession>
<dbReference type="EMBL" id="LT554591">
    <property type="protein sequence ID" value="SAM06371.1"/>
    <property type="molecule type" value="Genomic_DNA"/>
</dbReference>
<comment type="subcellular location">
    <subcellularLocation>
        <location evidence="1">Lysosome membrane</location>
    </subcellularLocation>
</comment>
<evidence type="ECO:0000256" key="1">
    <source>
        <dbReference type="ARBA" id="ARBA00004656"/>
    </source>
</evidence>
<dbReference type="OMA" id="RINDHIH"/>
<evidence type="ECO:0000313" key="7">
    <source>
        <dbReference type="Proteomes" id="UP000078561"/>
    </source>
</evidence>
<evidence type="ECO:0000256" key="5">
    <source>
        <dbReference type="SAM" id="MobiDB-lite"/>
    </source>
</evidence>
<name>A0A163K9L2_ABSGL</name>
<dbReference type="PANTHER" id="PTHR21146">
    <property type="entry name" value="MEF2B PROTEIN"/>
    <property type="match status" value="1"/>
</dbReference>
<dbReference type="Pfam" id="PF10167">
    <property type="entry name" value="BORCS8"/>
    <property type="match status" value="1"/>
</dbReference>
<protein>
    <submittedName>
        <fullName evidence="6">Uncharacterized protein</fullName>
    </submittedName>
</protein>